<evidence type="ECO:0000313" key="4">
    <source>
        <dbReference type="Proteomes" id="UP001589605"/>
    </source>
</evidence>
<protein>
    <submittedName>
        <fullName evidence="3">Tetratricopeptide repeat protein</fullName>
    </submittedName>
</protein>
<organism evidence="3 4">
    <name type="scientific">Formosa undariae</name>
    <dbReference type="NCBI Taxonomy" id="1325436"/>
    <lineage>
        <taxon>Bacteria</taxon>
        <taxon>Pseudomonadati</taxon>
        <taxon>Bacteroidota</taxon>
        <taxon>Flavobacteriia</taxon>
        <taxon>Flavobacteriales</taxon>
        <taxon>Flavobacteriaceae</taxon>
        <taxon>Formosa</taxon>
    </lineage>
</organism>
<evidence type="ECO:0000313" key="3">
    <source>
        <dbReference type="EMBL" id="MFB9051871.1"/>
    </source>
</evidence>
<dbReference type="RefSeq" id="WP_382380698.1">
    <property type="nucleotide sequence ID" value="NZ_JBHMEZ010000001.1"/>
</dbReference>
<feature type="repeat" description="TPR" evidence="1">
    <location>
        <begin position="121"/>
        <end position="154"/>
    </location>
</feature>
<dbReference type="PROSITE" id="PS50005">
    <property type="entry name" value="TPR"/>
    <property type="match status" value="1"/>
</dbReference>
<comment type="caution">
    <text evidence="3">The sequence shown here is derived from an EMBL/GenBank/DDBJ whole genome shotgun (WGS) entry which is preliminary data.</text>
</comment>
<evidence type="ECO:0000256" key="1">
    <source>
        <dbReference type="PROSITE-ProRule" id="PRU00339"/>
    </source>
</evidence>
<dbReference type="SUPFAM" id="SSF48452">
    <property type="entry name" value="TPR-like"/>
    <property type="match status" value="1"/>
</dbReference>
<feature type="compositionally biased region" description="Low complexity" evidence="2">
    <location>
        <begin position="261"/>
        <end position="270"/>
    </location>
</feature>
<dbReference type="Pfam" id="PF13414">
    <property type="entry name" value="TPR_11"/>
    <property type="match status" value="1"/>
</dbReference>
<feature type="compositionally biased region" description="Polar residues" evidence="2">
    <location>
        <begin position="271"/>
        <end position="288"/>
    </location>
</feature>
<name>A0ABV5EXF3_9FLAO</name>
<keyword evidence="1" id="KW-0802">TPR repeat</keyword>
<sequence>MIEKVEKVVIFGNSGIVVMKPIVLLFIGLFTLSSVAQDDNEALVEAKRLANNFVFEGNEKVQEDDYISAEMEYRKAISEEESNVSGIYNLGTSYFKKGNFEESLFRLQEAASKATDRSEKHKAFHNIGNILMQNKQCKEAVEAYKNALRNDPSDEETRYNFGLAKECAKEQEEQNENNEDDQEDNKDQNQDDQDQNEDQNKDQEDQKDQDKQDEGDDKDQDKKDEGDQDKDEGDQEENEDGKPKDDKQDEGQGDQEKKEQPQQPKPQQGQMSPQQIKNLLEAMNNQEQKVQEKMNAEKQKGERIQTDKDW</sequence>
<dbReference type="PANTHER" id="PTHR44117:SF1">
    <property type="entry name" value="INTRAFLAGELLAR TRANSPORT PROTEIN 88 HOMOLOG"/>
    <property type="match status" value="1"/>
</dbReference>
<feature type="compositionally biased region" description="Basic and acidic residues" evidence="2">
    <location>
        <begin position="289"/>
        <end position="310"/>
    </location>
</feature>
<dbReference type="Proteomes" id="UP001589605">
    <property type="component" value="Unassembled WGS sequence"/>
</dbReference>
<feature type="compositionally biased region" description="Acidic residues" evidence="2">
    <location>
        <begin position="226"/>
        <end position="239"/>
    </location>
</feature>
<dbReference type="SMART" id="SM00028">
    <property type="entry name" value="TPR"/>
    <property type="match status" value="2"/>
</dbReference>
<reference evidence="3 4" key="1">
    <citation type="submission" date="2024-09" db="EMBL/GenBank/DDBJ databases">
        <authorList>
            <person name="Sun Q."/>
            <person name="Mori K."/>
        </authorList>
    </citation>
    <scope>NUCLEOTIDE SEQUENCE [LARGE SCALE GENOMIC DNA]</scope>
    <source>
        <strain evidence="3 4">CECT 8286</strain>
    </source>
</reference>
<keyword evidence="4" id="KW-1185">Reference proteome</keyword>
<dbReference type="InterPro" id="IPR019734">
    <property type="entry name" value="TPR_rpt"/>
</dbReference>
<dbReference type="InterPro" id="IPR011990">
    <property type="entry name" value="TPR-like_helical_dom_sf"/>
</dbReference>
<feature type="compositionally biased region" description="Basic and acidic residues" evidence="2">
    <location>
        <begin position="198"/>
        <end position="212"/>
    </location>
</feature>
<proteinExistence type="predicted"/>
<gene>
    <name evidence="3" type="ORF">ACFFVB_02155</name>
</gene>
<dbReference type="Gene3D" id="1.25.40.10">
    <property type="entry name" value="Tetratricopeptide repeat domain"/>
    <property type="match status" value="1"/>
</dbReference>
<evidence type="ECO:0000256" key="2">
    <source>
        <dbReference type="SAM" id="MobiDB-lite"/>
    </source>
</evidence>
<feature type="compositionally biased region" description="Acidic residues" evidence="2">
    <location>
        <begin position="173"/>
        <end position="197"/>
    </location>
</feature>
<feature type="compositionally biased region" description="Basic and acidic residues" evidence="2">
    <location>
        <begin position="240"/>
        <end position="260"/>
    </location>
</feature>
<dbReference type="EMBL" id="JBHMEZ010000001">
    <property type="protein sequence ID" value="MFB9051871.1"/>
    <property type="molecule type" value="Genomic_DNA"/>
</dbReference>
<feature type="region of interest" description="Disordered" evidence="2">
    <location>
        <begin position="168"/>
        <end position="310"/>
    </location>
</feature>
<accession>A0ABV5EXF3</accession>
<dbReference type="PANTHER" id="PTHR44117">
    <property type="entry name" value="INTRAFLAGELLAR TRANSPORT PROTEIN 88 HOMOLOG"/>
    <property type="match status" value="1"/>
</dbReference>